<evidence type="ECO:0000313" key="1">
    <source>
        <dbReference type="EMBL" id="KAG2328666.1"/>
    </source>
</evidence>
<dbReference type="EMBL" id="JAAMPC010000002">
    <property type="protein sequence ID" value="KAG2328666.1"/>
    <property type="molecule type" value="Genomic_DNA"/>
</dbReference>
<name>A0A8X7WEL8_BRACI</name>
<dbReference type="Proteomes" id="UP000886595">
    <property type="component" value="Unassembled WGS sequence"/>
</dbReference>
<accession>A0A8X7WEL8</accession>
<protein>
    <submittedName>
        <fullName evidence="1">Uncharacterized protein</fullName>
    </submittedName>
</protein>
<evidence type="ECO:0000313" key="2">
    <source>
        <dbReference type="Proteomes" id="UP000886595"/>
    </source>
</evidence>
<dbReference type="OrthoDB" id="10369221at2759"/>
<comment type="caution">
    <text evidence="1">The sequence shown here is derived from an EMBL/GenBank/DDBJ whole genome shotgun (WGS) entry which is preliminary data.</text>
</comment>
<keyword evidence="2" id="KW-1185">Reference proteome</keyword>
<gene>
    <name evidence="1" type="ORF">Bca52824_011394</name>
</gene>
<organism evidence="1 2">
    <name type="scientific">Brassica carinata</name>
    <name type="common">Ethiopian mustard</name>
    <name type="synonym">Abyssinian cabbage</name>
    <dbReference type="NCBI Taxonomy" id="52824"/>
    <lineage>
        <taxon>Eukaryota</taxon>
        <taxon>Viridiplantae</taxon>
        <taxon>Streptophyta</taxon>
        <taxon>Embryophyta</taxon>
        <taxon>Tracheophyta</taxon>
        <taxon>Spermatophyta</taxon>
        <taxon>Magnoliopsida</taxon>
        <taxon>eudicotyledons</taxon>
        <taxon>Gunneridae</taxon>
        <taxon>Pentapetalae</taxon>
        <taxon>rosids</taxon>
        <taxon>malvids</taxon>
        <taxon>Brassicales</taxon>
        <taxon>Brassicaceae</taxon>
        <taxon>Brassiceae</taxon>
        <taxon>Brassica</taxon>
    </lineage>
</organism>
<sequence>MVAPLILMQDENRDLHDPEGHLCNAAGQKIDGQGAAILDPSAATEVANVLRQRTMAELIKPS</sequence>
<reference evidence="1 2" key="1">
    <citation type="submission" date="2020-02" db="EMBL/GenBank/DDBJ databases">
        <authorList>
            <person name="Ma Q."/>
            <person name="Huang Y."/>
            <person name="Song X."/>
            <person name="Pei D."/>
        </authorList>
    </citation>
    <scope>NUCLEOTIDE SEQUENCE [LARGE SCALE GENOMIC DNA]</scope>
    <source>
        <strain evidence="1">Sxm20200214</strain>
        <tissue evidence="1">Leaf</tissue>
    </source>
</reference>
<dbReference type="AlphaFoldDB" id="A0A8X7WEL8"/>
<proteinExistence type="predicted"/>